<gene>
    <name evidence="3" type="ORF">CYPRO_1223</name>
</gene>
<dbReference type="GO" id="GO:0070006">
    <property type="term" value="F:metalloaminopeptidase activity"/>
    <property type="evidence" value="ECO:0007669"/>
    <property type="project" value="TreeGrafter"/>
</dbReference>
<evidence type="ECO:0000313" key="4">
    <source>
        <dbReference type="Proteomes" id="UP000254808"/>
    </source>
</evidence>
<feature type="domain" description="Aminopeptidase N-like N-terminal" evidence="2">
    <location>
        <begin position="71"/>
        <end position="239"/>
    </location>
</feature>
<dbReference type="Gene3D" id="1.10.390.10">
    <property type="entry name" value="Neutral Protease Domain 2"/>
    <property type="match status" value="1"/>
</dbReference>
<dbReference type="RefSeq" id="WP_114983764.1">
    <property type="nucleotide sequence ID" value="NZ_CP027806.1"/>
</dbReference>
<dbReference type="Gene3D" id="2.60.40.1730">
    <property type="entry name" value="tricorn interacting facor f3 domain"/>
    <property type="match status" value="1"/>
</dbReference>
<dbReference type="Pfam" id="PF01433">
    <property type="entry name" value="Peptidase_M1"/>
    <property type="match status" value="1"/>
</dbReference>
<protein>
    <submittedName>
        <fullName evidence="3">Peptidase family M1</fullName>
    </submittedName>
</protein>
<dbReference type="InterPro" id="IPR014782">
    <property type="entry name" value="Peptidase_M1_dom"/>
</dbReference>
<dbReference type="GO" id="GO:0016020">
    <property type="term" value="C:membrane"/>
    <property type="evidence" value="ECO:0007669"/>
    <property type="project" value="TreeGrafter"/>
</dbReference>
<dbReference type="InterPro" id="IPR027268">
    <property type="entry name" value="Peptidase_M4/M1_CTD_sf"/>
</dbReference>
<dbReference type="PANTHER" id="PTHR11533:SF174">
    <property type="entry name" value="PUROMYCIN-SENSITIVE AMINOPEPTIDASE-RELATED"/>
    <property type="match status" value="1"/>
</dbReference>
<dbReference type="SUPFAM" id="SSF63737">
    <property type="entry name" value="Leukotriene A4 hydrolase N-terminal domain"/>
    <property type="match status" value="1"/>
</dbReference>
<dbReference type="Pfam" id="PF17900">
    <property type="entry name" value="Peptidase_M1_N"/>
    <property type="match status" value="1"/>
</dbReference>
<evidence type="ECO:0000259" key="2">
    <source>
        <dbReference type="Pfam" id="PF17900"/>
    </source>
</evidence>
<dbReference type="InterPro" id="IPR042097">
    <property type="entry name" value="Aminopeptidase_N-like_N_sf"/>
</dbReference>
<feature type="domain" description="Peptidase M1 membrane alanine aminopeptidase" evidence="1">
    <location>
        <begin position="348"/>
        <end position="473"/>
    </location>
</feature>
<dbReference type="GO" id="GO:0008270">
    <property type="term" value="F:zinc ion binding"/>
    <property type="evidence" value="ECO:0007669"/>
    <property type="project" value="InterPro"/>
</dbReference>
<accession>A0A345UJ34</accession>
<keyword evidence="4" id="KW-1185">Reference proteome</keyword>
<dbReference type="GO" id="GO:0005615">
    <property type="term" value="C:extracellular space"/>
    <property type="evidence" value="ECO:0007669"/>
    <property type="project" value="TreeGrafter"/>
</dbReference>
<dbReference type="GO" id="GO:0042277">
    <property type="term" value="F:peptide binding"/>
    <property type="evidence" value="ECO:0007669"/>
    <property type="project" value="TreeGrafter"/>
</dbReference>
<dbReference type="GO" id="GO:0043171">
    <property type="term" value="P:peptide catabolic process"/>
    <property type="evidence" value="ECO:0007669"/>
    <property type="project" value="TreeGrafter"/>
</dbReference>
<dbReference type="Proteomes" id="UP000254808">
    <property type="component" value="Chromosome"/>
</dbReference>
<dbReference type="OrthoDB" id="100605at2"/>
<organism evidence="3 4">
    <name type="scientific">Cyclonatronum proteinivorum</name>
    <dbReference type="NCBI Taxonomy" id="1457365"/>
    <lineage>
        <taxon>Bacteria</taxon>
        <taxon>Pseudomonadati</taxon>
        <taxon>Balneolota</taxon>
        <taxon>Balneolia</taxon>
        <taxon>Balneolales</taxon>
        <taxon>Cyclonatronaceae</taxon>
        <taxon>Cyclonatronum</taxon>
    </lineage>
</organism>
<dbReference type="EMBL" id="CP027806">
    <property type="protein sequence ID" value="AXJ00486.1"/>
    <property type="molecule type" value="Genomic_DNA"/>
</dbReference>
<dbReference type="InterPro" id="IPR050344">
    <property type="entry name" value="Peptidase_M1_aminopeptidases"/>
</dbReference>
<name>A0A345UJ34_9BACT</name>
<reference evidence="3 4" key="1">
    <citation type="submission" date="2018-03" db="EMBL/GenBank/DDBJ databases">
        <title>Phenotypic and genomic properties of Cyclonatronum proteinivorum gen. nov., sp. nov., a haloalkaliphilic bacteroidete from soda lakes possessing Na+-translocating rhodopsin.</title>
        <authorList>
            <person name="Toshchakov S.V."/>
            <person name="Korzhenkov A."/>
            <person name="Samarov N.I."/>
            <person name="Kublanov I.V."/>
            <person name="Muntyan M.S."/>
            <person name="Sorokin D.Y."/>
        </authorList>
    </citation>
    <scope>NUCLEOTIDE SEQUENCE [LARGE SCALE GENOMIC DNA]</scope>
    <source>
        <strain evidence="3 4">Omega</strain>
    </source>
</reference>
<dbReference type="GO" id="GO:0005737">
    <property type="term" value="C:cytoplasm"/>
    <property type="evidence" value="ECO:0007669"/>
    <property type="project" value="TreeGrafter"/>
</dbReference>
<proteinExistence type="predicted"/>
<dbReference type="InterPro" id="IPR045357">
    <property type="entry name" value="Aminopeptidase_N-like_N"/>
</dbReference>
<dbReference type="AlphaFoldDB" id="A0A345UJ34"/>
<evidence type="ECO:0000313" key="3">
    <source>
        <dbReference type="EMBL" id="AXJ00486.1"/>
    </source>
</evidence>
<dbReference type="KEGG" id="cprv:CYPRO_1223"/>
<dbReference type="SUPFAM" id="SSF55486">
    <property type="entry name" value="Metalloproteases ('zincins'), catalytic domain"/>
    <property type="match status" value="1"/>
</dbReference>
<sequence>MSSKSCETVSDLSMMKIQPQVHSSGKPLKRLLGVWVLFAAIFIYAGPMHAQNWSSGGPLSSLQQGFDVTFYDIQLEIHPELQEISGTVTAHVFALEHDINQVEFDLVNHFKVTAVRYSDSPLSFTHEQDKLVVDLPRKLGANQIMPLEISYSGAPPVAVRPPWQGGFTWARDSEDRHWVSVSCQLEGAKLWLPAKDHPTSRADSVRIDVTVPKPYFVASNGLLELQEVVDEARQRFVWMTRYPIHNYNINVTMGIFEEVRTAYLTEVGDEMPVVFYVLESYAHEGPQLLKMTLQKLYQLRAYYGEYAFTTEKFGLVHTPYLGMEHQTINAYGNDFEYTVIDDRPYDWLLLHEMGHEWWGNAVTVRDWADFWIHEGITTFTDALFLWDFYSPEVYYDKIREYVGFIRNHQPIIPGTDVTSAEVYNHDVYYKGAWFMHTLMHVLGRDTFLEAMRSFAVSNRYGYTDTDAIRAYLQLYTEIPLAPLFELYLYQTDLPRFELHEVSDQTWAVYLSGAELTIPVEVRTSAGVQLIQLGTEAQHIHSQDKPVLDPQFWYLTENLFDR</sequence>
<evidence type="ECO:0000259" key="1">
    <source>
        <dbReference type="Pfam" id="PF01433"/>
    </source>
</evidence>
<dbReference type="CDD" id="cd09603">
    <property type="entry name" value="M1_APN_like"/>
    <property type="match status" value="1"/>
</dbReference>
<dbReference type="PANTHER" id="PTHR11533">
    <property type="entry name" value="PROTEASE M1 ZINC METALLOPROTEASE"/>
    <property type="match status" value="1"/>
</dbReference>